<dbReference type="GO" id="GO:0035556">
    <property type="term" value="P:intracellular signal transduction"/>
    <property type="evidence" value="ECO:0007669"/>
    <property type="project" value="InterPro"/>
</dbReference>
<dbReference type="GeneTree" id="ENSGT00940000155849"/>
<dbReference type="InterPro" id="IPR001331">
    <property type="entry name" value="GDS_CDC24_CS"/>
</dbReference>
<dbReference type="Gene3D" id="1.20.900.10">
    <property type="entry name" value="Dbl homology (DH) domain"/>
    <property type="match status" value="1"/>
</dbReference>
<dbReference type="SMART" id="SM00233">
    <property type="entry name" value="PH"/>
    <property type="match status" value="1"/>
</dbReference>
<sequence>SLSHQEPSHKRVRSKSSLVNLIFPVKTAAAKHFGRSLQHFVSSGDSEGPRLRQCIGLESTAGPPPRRSNSRLWSETFTVRDGDALPSSEIKRQETIFELFQGEQALIEDLQLAKKAYHDPMLKLGIMNEEELTKIFGDLDSFIPLHQDLVRRLEEARGPDGTVKEVGQTLVTWLPCLNAYTSYCGNQVAAKALLDQKKRDPRVQDFLQRCIESPFSRKLELWSFLDVPRSRLVKYPLLLREIERHTPAEHPDVDLLRHATEIVRGILSEINLRTGESECCFYRERLEFVDARHRDPRIASARLLHCHGELRNQRGTKLHVFLFDEVLVLTRPGARGERSFYQVFRQPVPTAELRLEDITEPGGRGSFRGPFGPNDRGKNAFRVGVGPMGRGHTLQADSAYNKRRWLACLGTALHGHTQGKGPPPSPPEIP</sequence>
<dbReference type="HOGENOM" id="CLU_027428_1_1_1"/>
<accession>S4REG3</accession>
<dbReference type="SMART" id="SM00325">
    <property type="entry name" value="RhoGEF"/>
    <property type="match status" value="1"/>
</dbReference>
<proteinExistence type="predicted"/>
<reference evidence="5" key="1">
    <citation type="submission" date="2025-08" db="UniProtKB">
        <authorList>
            <consortium name="Ensembl"/>
        </authorList>
    </citation>
    <scope>IDENTIFICATION</scope>
</reference>
<protein>
    <submittedName>
        <fullName evidence="5">Neuroepithelial cell transforming 1</fullName>
    </submittedName>
</protein>
<dbReference type="Gene3D" id="2.30.29.30">
    <property type="entry name" value="Pleckstrin-homology domain (PH domain)/Phosphotyrosine-binding domain (PTB)"/>
    <property type="match status" value="1"/>
</dbReference>
<dbReference type="Ensembl" id="ENSPMAT00000003610.1">
    <property type="protein sequence ID" value="ENSPMAP00000003595.1"/>
    <property type="gene ID" value="ENSPMAG00000003284.1"/>
</dbReference>
<dbReference type="GO" id="GO:0005085">
    <property type="term" value="F:guanyl-nucleotide exchange factor activity"/>
    <property type="evidence" value="ECO:0007669"/>
    <property type="project" value="UniProtKB-KW"/>
</dbReference>
<keyword evidence="3" id="KW-0344">Guanine-nucleotide releasing factor</keyword>
<evidence type="ECO:0000256" key="1">
    <source>
        <dbReference type="ARBA" id="ARBA00004496"/>
    </source>
</evidence>
<dbReference type="GO" id="GO:0005737">
    <property type="term" value="C:cytoplasm"/>
    <property type="evidence" value="ECO:0007669"/>
    <property type="project" value="UniProtKB-SubCell"/>
</dbReference>
<dbReference type="InterPro" id="IPR051480">
    <property type="entry name" value="Endocytic_GEF_Adapter"/>
</dbReference>
<dbReference type="PANTHER" id="PTHR46006:SF8">
    <property type="entry name" value="DH DOMAIN-CONTAINING PROTEIN"/>
    <property type="match status" value="1"/>
</dbReference>
<dbReference type="SUPFAM" id="SSF48065">
    <property type="entry name" value="DBL homology domain (DH-domain)"/>
    <property type="match status" value="1"/>
</dbReference>
<dbReference type="Pfam" id="PF00621">
    <property type="entry name" value="RhoGEF"/>
    <property type="match status" value="1"/>
</dbReference>
<dbReference type="AlphaFoldDB" id="S4REG3"/>
<feature type="domain" description="DH" evidence="4">
    <location>
        <begin position="91"/>
        <end position="273"/>
    </location>
</feature>
<dbReference type="InterPro" id="IPR035899">
    <property type="entry name" value="DBL_dom_sf"/>
</dbReference>
<name>S4REG3_PETMA</name>
<dbReference type="Pfam" id="PF22697">
    <property type="entry name" value="SOS1_NGEF_PH"/>
    <property type="match status" value="1"/>
</dbReference>
<dbReference type="InterPro" id="IPR011993">
    <property type="entry name" value="PH-like_dom_sf"/>
</dbReference>
<dbReference type="PROSITE" id="PS00741">
    <property type="entry name" value="DH_1"/>
    <property type="match status" value="1"/>
</dbReference>
<dbReference type="OMA" id="XRSISFR"/>
<dbReference type="PROSITE" id="PS50010">
    <property type="entry name" value="DH_2"/>
    <property type="match status" value="1"/>
</dbReference>
<organism evidence="5">
    <name type="scientific">Petromyzon marinus</name>
    <name type="common">Sea lamprey</name>
    <dbReference type="NCBI Taxonomy" id="7757"/>
    <lineage>
        <taxon>Eukaryota</taxon>
        <taxon>Metazoa</taxon>
        <taxon>Chordata</taxon>
        <taxon>Craniata</taxon>
        <taxon>Vertebrata</taxon>
        <taxon>Cyclostomata</taxon>
        <taxon>Hyperoartia</taxon>
        <taxon>Petromyzontiformes</taxon>
        <taxon>Petromyzontidae</taxon>
        <taxon>Petromyzon</taxon>
    </lineage>
</organism>
<dbReference type="GO" id="GO:0035025">
    <property type="term" value="P:positive regulation of Rho protein signal transduction"/>
    <property type="evidence" value="ECO:0007669"/>
    <property type="project" value="TreeGrafter"/>
</dbReference>
<dbReference type="PANTHER" id="PTHR46006">
    <property type="entry name" value="RHO GUANINE NUCLEOTIDE EXCHANGE FACTOR AT 64C, ISOFORM A"/>
    <property type="match status" value="1"/>
</dbReference>
<reference evidence="5" key="2">
    <citation type="submission" date="2025-09" db="UniProtKB">
        <authorList>
            <consortium name="Ensembl"/>
        </authorList>
    </citation>
    <scope>IDENTIFICATION</scope>
</reference>
<dbReference type="InterPro" id="IPR055251">
    <property type="entry name" value="SOS1_NGEF_PH"/>
</dbReference>
<evidence type="ECO:0000256" key="2">
    <source>
        <dbReference type="ARBA" id="ARBA00022490"/>
    </source>
</evidence>
<keyword evidence="2" id="KW-0963">Cytoplasm</keyword>
<evidence type="ECO:0000259" key="4">
    <source>
        <dbReference type="PROSITE" id="PS50010"/>
    </source>
</evidence>
<comment type="subcellular location">
    <subcellularLocation>
        <location evidence="1">Cytoplasm</location>
    </subcellularLocation>
</comment>
<evidence type="ECO:0000313" key="5">
    <source>
        <dbReference type="Ensembl" id="ENSPMAP00000003595.1"/>
    </source>
</evidence>
<dbReference type="STRING" id="7757.ENSPMAP00000003595"/>
<dbReference type="CDD" id="cd00160">
    <property type="entry name" value="RhoGEF"/>
    <property type="match status" value="1"/>
</dbReference>
<dbReference type="InterPro" id="IPR000219">
    <property type="entry name" value="DH_dom"/>
</dbReference>
<evidence type="ECO:0000256" key="3">
    <source>
        <dbReference type="ARBA" id="ARBA00022658"/>
    </source>
</evidence>
<dbReference type="InterPro" id="IPR001849">
    <property type="entry name" value="PH_domain"/>
</dbReference>
<dbReference type="SUPFAM" id="SSF50729">
    <property type="entry name" value="PH domain-like"/>
    <property type="match status" value="1"/>
</dbReference>